<keyword evidence="2" id="KW-0732">Signal</keyword>
<dbReference type="Proteomes" id="UP001149079">
    <property type="component" value="Unassembled WGS sequence"/>
</dbReference>
<dbReference type="GeneID" id="81401081"/>
<dbReference type="OrthoDB" id="4288742at2759"/>
<evidence type="ECO:0000256" key="1">
    <source>
        <dbReference type="SAM" id="MobiDB-lite"/>
    </source>
</evidence>
<dbReference type="RefSeq" id="XP_056527077.1">
    <property type="nucleotide sequence ID" value="XM_056661911.1"/>
</dbReference>
<feature type="region of interest" description="Disordered" evidence="1">
    <location>
        <begin position="139"/>
        <end position="167"/>
    </location>
</feature>
<gene>
    <name evidence="3" type="ORF">N7515_001167</name>
</gene>
<protein>
    <recommendedName>
        <fullName evidence="5">Cyanovirin-N domain-containing protein</fullName>
    </recommendedName>
</protein>
<evidence type="ECO:0000313" key="3">
    <source>
        <dbReference type="EMBL" id="KAJ5146603.1"/>
    </source>
</evidence>
<feature type="chain" id="PRO_5040879718" description="Cyanovirin-N domain-containing protein" evidence="2">
    <location>
        <begin position="20"/>
        <end position="184"/>
    </location>
</feature>
<proteinExistence type="predicted"/>
<dbReference type="EMBL" id="JAPQKL010000001">
    <property type="protein sequence ID" value="KAJ5146603.1"/>
    <property type="molecule type" value="Genomic_DNA"/>
</dbReference>
<reference evidence="3" key="2">
    <citation type="journal article" date="2023" name="IMA Fungus">
        <title>Comparative genomic study of the Penicillium genus elucidates a diverse pangenome and 15 lateral gene transfer events.</title>
        <authorList>
            <person name="Petersen C."/>
            <person name="Sorensen T."/>
            <person name="Nielsen M.R."/>
            <person name="Sondergaard T.E."/>
            <person name="Sorensen J.L."/>
            <person name="Fitzpatrick D.A."/>
            <person name="Frisvad J.C."/>
            <person name="Nielsen K.L."/>
        </authorList>
    </citation>
    <scope>NUCLEOTIDE SEQUENCE</scope>
    <source>
        <strain evidence="3">IBT 22155</strain>
    </source>
</reference>
<evidence type="ECO:0008006" key="5">
    <source>
        <dbReference type="Google" id="ProtNLM"/>
    </source>
</evidence>
<sequence>MQFLDYVSLFCLFADVAFGGSLIIINNHDQCMVWSESNYGCTGYSSPFARLDGRDCSSFNVNGTHINNETLKLDICGTIDGRQVAWVNVTKDGTVSFLNQQGTIGTCSLDDDFNVGSKCSVTETGPSYSATALPVSRQTSATTSITSQPGASSSERGVSSTLIEGSTSTSLISLSEASSSAELV</sequence>
<accession>A0A9W9LC78</accession>
<reference evidence="3" key="1">
    <citation type="submission" date="2022-11" db="EMBL/GenBank/DDBJ databases">
        <authorList>
            <person name="Petersen C."/>
        </authorList>
    </citation>
    <scope>NUCLEOTIDE SEQUENCE</scope>
    <source>
        <strain evidence="3">IBT 22155</strain>
    </source>
</reference>
<evidence type="ECO:0000256" key="2">
    <source>
        <dbReference type="SAM" id="SignalP"/>
    </source>
</evidence>
<dbReference type="AlphaFoldDB" id="A0A9W9LC78"/>
<name>A0A9W9LC78_9EURO</name>
<feature type="compositionally biased region" description="Polar residues" evidence="1">
    <location>
        <begin position="139"/>
        <end position="158"/>
    </location>
</feature>
<comment type="caution">
    <text evidence="3">The sequence shown here is derived from an EMBL/GenBank/DDBJ whole genome shotgun (WGS) entry which is preliminary data.</text>
</comment>
<feature type="signal peptide" evidence="2">
    <location>
        <begin position="1"/>
        <end position="19"/>
    </location>
</feature>
<keyword evidence="4" id="KW-1185">Reference proteome</keyword>
<organism evidence="3 4">
    <name type="scientific">Penicillium bovifimosum</name>
    <dbReference type="NCBI Taxonomy" id="126998"/>
    <lineage>
        <taxon>Eukaryota</taxon>
        <taxon>Fungi</taxon>
        <taxon>Dikarya</taxon>
        <taxon>Ascomycota</taxon>
        <taxon>Pezizomycotina</taxon>
        <taxon>Eurotiomycetes</taxon>
        <taxon>Eurotiomycetidae</taxon>
        <taxon>Eurotiales</taxon>
        <taxon>Aspergillaceae</taxon>
        <taxon>Penicillium</taxon>
    </lineage>
</organism>
<feature type="non-terminal residue" evidence="3">
    <location>
        <position position="184"/>
    </location>
</feature>
<evidence type="ECO:0000313" key="4">
    <source>
        <dbReference type="Proteomes" id="UP001149079"/>
    </source>
</evidence>